<dbReference type="InterPro" id="IPR053169">
    <property type="entry name" value="MUG_Protein"/>
</dbReference>
<dbReference type="SUPFAM" id="SSF48208">
    <property type="entry name" value="Six-hairpin glycosidases"/>
    <property type="match status" value="1"/>
</dbReference>
<dbReference type="CDD" id="cd23668">
    <property type="entry name" value="GH55_beta13glucanase-like"/>
    <property type="match status" value="1"/>
</dbReference>
<evidence type="ECO:0000256" key="2">
    <source>
        <dbReference type="SAM" id="SignalP"/>
    </source>
</evidence>
<feature type="compositionally biased region" description="Pro residues" evidence="1">
    <location>
        <begin position="773"/>
        <end position="782"/>
    </location>
</feature>
<dbReference type="Gene3D" id="1.50.10.20">
    <property type="match status" value="1"/>
</dbReference>
<dbReference type="InterPro" id="IPR005198">
    <property type="entry name" value="Glyco_hydro_76"/>
</dbReference>
<sequence>MRELLVLFGLATGALSLGSQCSGELGDGNAASGDPYWMKDIPRVGKSPFKNITYSVYRDVTKAPYNAKGNGVDDDTDAINRALSDGARCGETTCHSSTVSPALVYFPAGTYLVKEPLLPYYYTAMIGDAKNPPTLLADSTFNGIAVIDSDFYIPGGDGAEWYKPVNNFFRTVRNFRIDTTRMPPDVYGTGLHWQVGQATNLINIHVEMSQVPGNKHQGIFMENGSGGFMADLSFNGGAFGMWVSNQQFTVHNVKITNAATGVYQLWNWGFTWKNVDISNCGIGFNINTGGLTEATQTAGGVLILDSSISASSQAILTTSDMSSKLGGSIVLQNVKLSGNVQDGNGAMYQGSGQVDQFIIGNVYHGDDGTLTYTHAKTDAPQMPESLLGDSGVFFRTRPQYERYSVGQFASARTEGAVCDGSADDSDALQRLIDKYAGCRILYIDAGVCRVTRTIKVPPNTIIVGEFWSTILADGSAFSDADKPTPVIQVGEKGDKGLVEISDIVISTKGGSAGAIGIQWWVSGDKGKVGMWDVHVRIGGAIGTNIQVGNCPAGSSGGKKACQGAFLGLHVASTGSGYFENVWVWTADHDLDDPSEDRIDSYSARGILIDNTQGPVWLVGTASEHHVMYQYSVVDSYNVYGGLIQTETPYYQPVPDVPSPFTRKDDWHDPGSWDHSGSAWALHITGSSSVYIYGAGLYSFFDTLSEACKPTYTCQKSLAYVDSDSAAIHIYQLATIGAGTMITVGDKDAVKQADNRNGFQATVSKWTSTKLNPNDPPQGPDDGPPTASGWCTFHITQYQKPNPASDPYKFTLTLFNPSHDIIGTLNHAVGKANTPVTVPSQLKDPLVLTAGNVDADPVTFTYKGTTFKSDDDNHCKMGAYDSGNRDGDCGFTCDFYPTCDRIVNLAEGVVKRLTSSAWVDEKTCVDDPQGGTICGRGYWKGNQHWEDANILEDIFNFMQVTGKTEYENILDKVSTHVFVEDYMDKCDDAGWGILMYLRLDAYYGWDQSDSSTDGYEGSENLLYGFMDDHRDSKCGGGVYWDGARDFKNTVTNGLYTAVSAMLALRYPDDSSYLNNAKANWDWLMGSGLRDTDNLWFDGIHLKEGDTCVVDGREKYTYNQGLFISASGVLYRLTGDEKYLDEAEKTLDAVISGMTENGILKEKACDGISDCDHDKQLFKGCFMKHLMYYLNYAPNDRKFKYAGFLHAQSSGVEHFATNANGDPGNIWYEAASSTNHFLVSAWTVSAGLAAHVAAAKWGTCAA</sequence>
<dbReference type="InterPro" id="IPR012334">
    <property type="entry name" value="Pectin_lyas_fold"/>
</dbReference>
<evidence type="ECO:0000256" key="1">
    <source>
        <dbReference type="SAM" id="MobiDB-lite"/>
    </source>
</evidence>
<gene>
    <name evidence="4" type="ORF">Moror_4211</name>
</gene>
<keyword evidence="5" id="KW-1185">Reference proteome</keyword>
<feature type="signal peptide" evidence="2">
    <location>
        <begin position="1"/>
        <end position="16"/>
    </location>
</feature>
<dbReference type="KEGG" id="mrr:Moror_4211"/>
<evidence type="ECO:0000259" key="3">
    <source>
        <dbReference type="Pfam" id="PF12708"/>
    </source>
</evidence>
<name>V2XAA1_MONRO</name>
<protein>
    <submittedName>
        <fullName evidence="4">Glycoside hydrolase family 55 protein</fullName>
    </submittedName>
</protein>
<accession>V2XAA1</accession>
<dbReference type="EMBL" id="AWSO01000425">
    <property type="protein sequence ID" value="ESK90642.1"/>
    <property type="molecule type" value="Genomic_DNA"/>
</dbReference>
<dbReference type="Pfam" id="PF03663">
    <property type="entry name" value="Glyco_hydro_76"/>
    <property type="match status" value="1"/>
</dbReference>
<dbReference type="GO" id="GO:0016787">
    <property type="term" value="F:hydrolase activity"/>
    <property type="evidence" value="ECO:0007669"/>
    <property type="project" value="UniProtKB-KW"/>
</dbReference>
<feature type="region of interest" description="Disordered" evidence="1">
    <location>
        <begin position="764"/>
        <end position="785"/>
    </location>
</feature>
<dbReference type="InterPro" id="IPR008928">
    <property type="entry name" value="6-hairpin_glycosidase_sf"/>
</dbReference>
<dbReference type="SUPFAM" id="SSF51126">
    <property type="entry name" value="Pectin lyase-like"/>
    <property type="match status" value="2"/>
</dbReference>
<dbReference type="PANTHER" id="PTHR47791">
    <property type="entry name" value="MEIOTICALLY UP-REGULATED GENE 191 PROTEIN"/>
    <property type="match status" value="1"/>
</dbReference>
<dbReference type="InterPro" id="IPR024535">
    <property type="entry name" value="RHGA/B-epi-like_pectate_lyase"/>
</dbReference>
<dbReference type="PANTHER" id="PTHR47791:SF2">
    <property type="entry name" value="ENDO MANNANASE, GH76 FAMILY (EUROFUNG)"/>
    <property type="match status" value="1"/>
</dbReference>
<dbReference type="OrthoDB" id="1046782at2759"/>
<dbReference type="HOGENOM" id="CLU_264928_0_0_1"/>
<dbReference type="Gene3D" id="2.160.20.10">
    <property type="entry name" value="Single-stranded right-handed beta-helix, Pectin lyase-like"/>
    <property type="match status" value="2"/>
</dbReference>
<reference evidence="4 5" key="1">
    <citation type="journal article" date="2014" name="BMC Genomics">
        <title>Genome and secretome analysis of the hemibiotrophic fungal pathogen, Moniliophthora roreri, which causes frosty pod rot disease of cacao: mechanisms of the biotrophic and necrotrophic phases.</title>
        <authorList>
            <person name="Meinhardt L.W."/>
            <person name="Costa G.G.L."/>
            <person name="Thomazella D.P.T."/>
            <person name="Teixeira P.J.P.L."/>
            <person name="Carazzolle M.F."/>
            <person name="Schuster S.C."/>
            <person name="Carlson J.E."/>
            <person name="Guiltinan M.J."/>
            <person name="Mieczkowski P."/>
            <person name="Farmer A."/>
            <person name="Ramaraj T."/>
            <person name="Crozier J."/>
            <person name="Davis R.E."/>
            <person name="Shao J."/>
            <person name="Melnick R.L."/>
            <person name="Pereira G.A.G."/>
            <person name="Bailey B.A."/>
        </authorList>
    </citation>
    <scope>NUCLEOTIDE SEQUENCE [LARGE SCALE GENOMIC DNA]</scope>
    <source>
        <strain evidence="4 5">MCA 2997</strain>
    </source>
</reference>
<dbReference type="InterPro" id="IPR011050">
    <property type="entry name" value="Pectin_lyase_fold/virulence"/>
</dbReference>
<dbReference type="GO" id="GO:0005975">
    <property type="term" value="P:carbohydrate metabolic process"/>
    <property type="evidence" value="ECO:0007669"/>
    <property type="project" value="InterPro"/>
</dbReference>
<proteinExistence type="predicted"/>
<keyword evidence="4" id="KW-0378">Hydrolase</keyword>
<dbReference type="AlphaFoldDB" id="V2XAA1"/>
<organism evidence="4 5">
    <name type="scientific">Moniliophthora roreri (strain MCA 2997)</name>
    <name type="common">Cocoa frosty pod rot fungus</name>
    <name type="synonym">Crinipellis roreri</name>
    <dbReference type="NCBI Taxonomy" id="1381753"/>
    <lineage>
        <taxon>Eukaryota</taxon>
        <taxon>Fungi</taxon>
        <taxon>Dikarya</taxon>
        <taxon>Basidiomycota</taxon>
        <taxon>Agaricomycotina</taxon>
        <taxon>Agaricomycetes</taxon>
        <taxon>Agaricomycetidae</taxon>
        <taxon>Agaricales</taxon>
        <taxon>Marasmiineae</taxon>
        <taxon>Marasmiaceae</taxon>
        <taxon>Moniliophthora</taxon>
    </lineage>
</organism>
<comment type="caution">
    <text evidence="4">The sequence shown here is derived from an EMBL/GenBank/DDBJ whole genome shotgun (WGS) entry which is preliminary data.</text>
</comment>
<feature type="domain" description="Rhamnogalacturonase A/B/Epimerase-like pectate lyase" evidence="3">
    <location>
        <begin position="65"/>
        <end position="284"/>
    </location>
</feature>
<feature type="chain" id="PRO_5004713643" evidence="2">
    <location>
        <begin position="17"/>
        <end position="1260"/>
    </location>
</feature>
<evidence type="ECO:0000313" key="4">
    <source>
        <dbReference type="EMBL" id="ESK90642.1"/>
    </source>
</evidence>
<dbReference type="Proteomes" id="UP000017559">
    <property type="component" value="Unassembled WGS sequence"/>
</dbReference>
<evidence type="ECO:0000313" key="5">
    <source>
        <dbReference type="Proteomes" id="UP000017559"/>
    </source>
</evidence>
<keyword evidence="2" id="KW-0732">Signal</keyword>
<dbReference type="Pfam" id="PF12708">
    <property type="entry name" value="Pect-lyase_RHGA_epim"/>
    <property type="match status" value="1"/>
</dbReference>